<reference evidence="2 3" key="1">
    <citation type="journal article" date="2015" name="Nature">
        <title>rRNA introns, odd ribosomes, and small enigmatic genomes across a large radiation of phyla.</title>
        <authorList>
            <person name="Brown C.T."/>
            <person name="Hug L.A."/>
            <person name="Thomas B.C."/>
            <person name="Sharon I."/>
            <person name="Castelle C.J."/>
            <person name="Singh A."/>
            <person name="Wilkins M.J."/>
            <person name="Williams K.H."/>
            <person name="Banfield J.F."/>
        </authorList>
    </citation>
    <scope>NUCLEOTIDE SEQUENCE [LARGE SCALE GENOMIC DNA]</scope>
</reference>
<name>A0A0G0XIR6_9BACT</name>
<evidence type="ECO:0000313" key="3">
    <source>
        <dbReference type="Proteomes" id="UP000034746"/>
    </source>
</evidence>
<dbReference type="Gene3D" id="1.10.443.10">
    <property type="entry name" value="Intergrase catalytic core"/>
    <property type="match status" value="1"/>
</dbReference>
<dbReference type="AlphaFoldDB" id="A0A0G0XIR6"/>
<accession>A0A0G0XIR6</accession>
<protein>
    <submittedName>
        <fullName evidence="2">Uncharacterized protein</fullName>
    </submittedName>
</protein>
<dbReference type="GO" id="GO:0006310">
    <property type="term" value="P:DNA recombination"/>
    <property type="evidence" value="ECO:0007669"/>
    <property type="project" value="UniProtKB-KW"/>
</dbReference>
<dbReference type="InterPro" id="IPR013762">
    <property type="entry name" value="Integrase-like_cat_sf"/>
</dbReference>
<keyword evidence="1" id="KW-0233">DNA recombination</keyword>
<dbReference type="GO" id="GO:0003677">
    <property type="term" value="F:DNA binding"/>
    <property type="evidence" value="ECO:0007669"/>
    <property type="project" value="InterPro"/>
</dbReference>
<evidence type="ECO:0000313" key="2">
    <source>
        <dbReference type="EMBL" id="KKR96670.1"/>
    </source>
</evidence>
<dbReference type="EMBL" id="LCAU01000028">
    <property type="protein sequence ID" value="KKR96670.1"/>
    <property type="molecule type" value="Genomic_DNA"/>
</dbReference>
<dbReference type="InterPro" id="IPR011010">
    <property type="entry name" value="DNA_brk_join_enz"/>
</dbReference>
<comment type="caution">
    <text evidence="2">The sequence shown here is derived from an EMBL/GenBank/DDBJ whole genome shotgun (WGS) entry which is preliminary data.</text>
</comment>
<dbReference type="SUPFAM" id="SSF56349">
    <property type="entry name" value="DNA breaking-rejoining enzymes"/>
    <property type="match status" value="1"/>
</dbReference>
<evidence type="ECO:0000256" key="1">
    <source>
        <dbReference type="ARBA" id="ARBA00023172"/>
    </source>
</evidence>
<organism evidence="2 3">
    <name type="scientific">Candidatus Uhrbacteria bacterium GW2011_GWF2_41_16</name>
    <dbReference type="NCBI Taxonomy" id="1618997"/>
    <lineage>
        <taxon>Bacteria</taxon>
        <taxon>Candidatus Uhriibacteriota</taxon>
    </lineage>
</organism>
<proteinExistence type="predicted"/>
<dbReference type="GO" id="GO:0015074">
    <property type="term" value="P:DNA integration"/>
    <property type="evidence" value="ECO:0007669"/>
    <property type="project" value="InterPro"/>
</dbReference>
<dbReference type="Proteomes" id="UP000034746">
    <property type="component" value="Unassembled WGS sequence"/>
</dbReference>
<gene>
    <name evidence="2" type="ORF">UU48_C0028G0005</name>
</gene>
<sequence length="344" mass="40687">MGLKEAYENAKANLLSDENICRENRDIFREFFEWEERKLKRTNNLPELDNATYKTVSYYVRRFRNANKWFGNKLWIDLTKEDIQKVYDDLEDGIIKNRFGKRYSDRKSYYTKIFKSKPFKLAGKAELAKEVFEFYQPKENLEVNFIEFDAFVKLTTPTKTILQKLLLWLAWDIGENVGSLLQLRKRDFRRQINPQTQEPEYLVDLRKEILKRSRRARVEITNYTETAELLDIVLSDIQDNDLIFNFGHRQALKFLAHCANVTKIKCTPTGKNPTFKDLRSSMCCHLLKIGWRIEEVNSRLGHSPASLAMVTRYANYLALDIQDTPITLRIQTKSGHLCKLYRQL</sequence>